<evidence type="ECO:0000313" key="2">
    <source>
        <dbReference type="Proteomes" id="UP001361570"/>
    </source>
</evidence>
<dbReference type="RefSeq" id="WP_336405967.1">
    <property type="nucleotide sequence ID" value="NZ_JBAPLU010000028.1"/>
</dbReference>
<proteinExistence type="predicted"/>
<sequence length="124" mass="14495">MSRYYVNKFLFQADRSPELLAAYKADPVAALARWEETQGGWLDRNATVEQTTWLSFTDEERRALEEQDHVALFELGAHWFPTLQVFVGMHEKDYEAISGPLAYQREFAADLAHWRGKKYPDIRL</sequence>
<organism evidence="1 2">
    <name type="scientific">Klenkia sesuvii</name>
    <dbReference type="NCBI Taxonomy" id="3103137"/>
    <lineage>
        <taxon>Bacteria</taxon>
        <taxon>Bacillati</taxon>
        <taxon>Actinomycetota</taxon>
        <taxon>Actinomycetes</taxon>
        <taxon>Geodermatophilales</taxon>
        <taxon>Geodermatophilaceae</taxon>
        <taxon>Klenkia</taxon>
    </lineage>
</organism>
<evidence type="ECO:0000313" key="1">
    <source>
        <dbReference type="EMBL" id="MEI4273851.1"/>
    </source>
</evidence>
<dbReference type="EMBL" id="JBAPLU010000028">
    <property type="protein sequence ID" value="MEI4273851.1"/>
    <property type="molecule type" value="Genomic_DNA"/>
</dbReference>
<comment type="caution">
    <text evidence="1">The sequence shown here is derived from an EMBL/GenBank/DDBJ whole genome shotgun (WGS) entry which is preliminary data.</text>
</comment>
<reference evidence="1 2" key="1">
    <citation type="submission" date="2024-03" db="EMBL/GenBank/DDBJ databases">
        <title>Draft genome sequence of Klenkia sp. LSe6-5.</title>
        <authorList>
            <person name="Duangmal K."/>
            <person name="Chantavorakit T."/>
        </authorList>
    </citation>
    <scope>NUCLEOTIDE SEQUENCE [LARGE SCALE GENOMIC DNA]</scope>
    <source>
        <strain evidence="1 2">LSe6-5</strain>
    </source>
</reference>
<keyword evidence="2" id="KW-1185">Reference proteome</keyword>
<name>A0ABU8DYE6_9ACTN</name>
<protein>
    <submittedName>
        <fullName evidence="1">Uncharacterized protein</fullName>
    </submittedName>
</protein>
<accession>A0ABU8DYE6</accession>
<dbReference type="Proteomes" id="UP001361570">
    <property type="component" value="Unassembled WGS sequence"/>
</dbReference>
<gene>
    <name evidence="1" type="ORF">TEK04_19185</name>
</gene>